<keyword evidence="2" id="KW-1185">Reference proteome</keyword>
<sequence length="224" mass="25413">MERQLSGLNERKEFKKNIRSYNSVLSFTSVNANLDRTVANNISRAYTFRINGSVHHLMTSFLVPSDGMSSIATSQPKFAQIYIFETENELRNRMNVAGNSKVNKGTMAIFQGGMHDVNPFVSQFKTIKELAEELPEGIQDIRKIFKSKETPTPRRYNDPTASEIGVLIVGGDDGPDTERSNRDIVLRLKGPKNSHTRINEIHKHYDSLDYVLMFPTGDSGWEKR</sequence>
<dbReference type="Proteomes" id="UP000054107">
    <property type="component" value="Unassembled WGS sequence"/>
</dbReference>
<dbReference type="PANTHER" id="PTHR45786:SF74">
    <property type="entry name" value="ATP-DEPENDENT DNA HELICASE"/>
    <property type="match status" value="1"/>
</dbReference>
<evidence type="ECO:0008006" key="3">
    <source>
        <dbReference type="Google" id="ProtNLM"/>
    </source>
</evidence>
<protein>
    <recommendedName>
        <fullName evidence="3">Helitron helicase-like domain-containing protein</fullName>
    </recommendedName>
</protein>
<proteinExistence type="predicted"/>
<organism evidence="1 2">
    <name type="scientific">Parasitella parasitica</name>
    <dbReference type="NCBI Taxonomy" id="35722"/>
    <lineage>
        <taxon>Eukaryota</taxon>
        <taxon>Fungi</taxon>
        <taxon>Fungi incertae sedis</taxon>
        <taxon>Mucoromycota</taxon>
        <taxon>Mucoromycotina</taxon>
        <taxon>Mucoromycetes</taxon>
        <taxon>Mucorales</taxon>
        <taxon>Mucorineae</taxon>
        <taxon>Mucoraceae</taxon>
        <taxon>Parasitella</taxon>
    </lineage>
</organism>
<evidence type="ECO:0000313" key="1">
    <source>
        <dbReference type="EMBL" id="CEP09841.1"/>
    </source>
</evidence>
<name>A0A0B7MUV1_9FUNG</name>
<gene>
    <name evidence="1" type="primary">PARPA_03414.1 scaffold 7685</name>
</gene>
<accession>A0A0B7MUV1</accession>
<dbReference type="OrthoDB" id="2447509at2759"/>
<dbReference type="AlphaFoldDB" id="A0A0B7MUV1"/>
<dbReference type="EMBL" id="LN722422">
    <property type="protein sequence ID" value="CEP09841.1"/>
    <property type="molecule type" value="Genomic_DNA"/>
</dbReference>
<reference evidence="1 2" key="1">
    <citation type="submission" date="2014-09" db="EMBL/GenBank/DDBJ databases">
        <authorList>
            <person name="Ellenberger Sabrina"/>
        </authorList>
    </citation>
    <scope>NUCLEOTIDE SEQUENCE [LARGE SCALE GENOMIC DNA]</scope>
    <source>
        <strain evidence="1 2">CBS 412.66</strain>
    </source>
</reference>
<dbReference type="PANTHER" id="PTHR45786">
    <property type="entry name" value="DNA BINDING PROTEIN-LIKE"/>
    <property type="match status" value="1"/>
</dbReference>
<dbReference type="STRING" id="35722.A0A0B7MUV1"/>
<evidence type="ECO:0000313" key="2">
    <source>
        <dbReference type="Proteomes" id="UP000054107"/>
    </source>
</evidence>